<evidence type="ECO:0000256" key="1">
    <source>
        <dbReference type="ARBA" id="ARBA00001933"/>
    </source>
</evidence>
<dbReference type="PANTHER" id="PTHR48097:SF5">
    <property type="entry name" value="LOW SPECIFICITY L-THREONINE ALDOLASE"/>
    <property type="match status" value="1"/>
</dbReference>
<dbReference type="AlphaFoldDB" id="A0A3E2THK5"/>
<dbReference type="InterPro" id="IPR015421">
    <property type="entry name" value="PyrdxlP-dep_Trfase_major"/>
</dbReference>
<dbReference type="Gene3D" id="3.40.640.10">
    <property type="entry name" value="Type I PLP-dependent aspartate aminotransferase-like (Major domain)"/>
    <property type="match status" value="1"/>
</dbReference>
<dbReference type="Proteomes" id="UP000261011">
    <property type="component" value="Unassembled WGS sequence"/>
</dbReference>
<dbReference type="GO" id="GO:0006520">
    <property type="term" value="P:amino acid metabolic process"/>
    <property type="evidence" value="ECO:0007669"/>
    <property type="project" value="InterPro"/>
</dbReference>
<comment type="caution">
    <text evidence="5">The sequence shown here is derived from an EMBL/GenBank/DDBJ whole genome shotgun (WGS) entry which is preliminary data.</text>
</comment>
<reference evidence="5 6" key="1">
    <citation type="submission" date="2018-08" db="EMBL/GenBank/DDBJ databases">
        <title>A genome reference for cultivated species of the human gut microbiota.</title>
        <authorList>
            <person name="Zou Y."/>
            <person name="Xue W."/>
            <person name="Luo G."/>
        </authorList>
    </citation>
    <scope>NUCLEOTIDE SEQUENCE [LARGE SCALE GENOMIC DNA]</scope>
    <source>
        <strain evidence="5 6">OF01-3</strain>
    </source>
</reference>
<evidence type="ECO:0000259" key="4">
    <source>
        <dbReference type="Pfam" id="PF01212"/>
    </source>
</evidence>
<feature type="domain" description="Aromatic amino acid beta-eliminating lyase/threonine aldolase" evidence="4">
    <location>
        <begin position="31"/>
        <end position="292"/>
    </location>
</feature>
<comment type="cofactor">
    <cofactor evidence="1">
        <name>pyridoxal 5'-phosphate</name>
        <dbReference type="ChEBI" id="CHEBI:597326"/>
    </cofactor>
</comment>
<evidence type="ECO:0000313" key="5">
    <source>
        <dbReference type="EMBL" id="RGB75901.1"/>
    </source>
</evidence>
<evidence type="ECO:0000313" key="6">
    <source>
        <dbReference type="Proteomes" id="UP000261011"/>
    </source>
</evidence>
<dbReference type="PANTHER" id="PTHR48097">
    <property type="entry name" value="L-THREONINE ALDOLASE-RELATED"/>
    <property type="match status" value="1"/>
</dbReference>
<keyword evidence="6" id="KW-1185">Reference proteome</keyword>
<dbReference type="EMBL" id="QVEU01000004">
    <property type="protein sequence ID" value="RGB75901.1"/>
    <property type="molecule type" value="Genomic_DNA"/>
</dbReference>
<dbReference type="InterPro" id="IPR001597">
    <property type="entry name" value="ArAA_b-elim_lyase/Thr_aldolase"/>
</dbReference>
<keyword evidence="5" id="KW-0808">Transferase</keyword>
<dbReference type="GO" id="GO:0008483">
    <property type="term" value="F:transaminase activity"/>
    <property type="evidence" value="ECO:0007669"/>
    <property type="project" value="UniProtKB-KW"/>
</dbReference>
<dbReference type="InterPro" id="IPR015424">
    <property type="entry name" value="PyrdxlP-dep_Trfase"/>
</dbReference>
<dbReference type="Pfam" id="PF01212">
    <property type="entry name" value="Beta_elim_lyase"/>
    <property type="match status" value="1"/>
</dbReference>
<protein>
    <submittedName>
        <fullName evidence="5">Aminotransferase class V-fold PLP-dependent enzyme</fullName>
    </submittedName>
</protein>
<evidence type="ECO:0000256" key="3">
    <source>
        <dbReference type="ARBA" id="ARBA00022898"/>
    </source>
</evidence>
<name>A0A3E2THK5_9FIRM</name>
<dbReference type="GO" id="GO:0016829">
    <property type="term" value="F:lyase activity"/>
    <property type="evidence" value="ECO:0007669"/>
    <property type="project" value="InterPro"/>
</dbReference>
<keyword evidence="5" id="KW-0032">Aminotransferase</keyword>
<dbReference type="Gene3D" id="3.90.1150.10">
    <property type="entry name" value="Aspartate Aminotransferase, domain 1"/>
    <property type="match status" value="1"/>
</dbReference>
<dbReference type="OrthoDB" id="9774495at2"/>
<keyword evidence="3" id="KW-0663">Pyridoxal phosphate</keyword>
<proteinExistence type="inferred from homology"/>
<comment type="similarity">
    <text evidence="2">Belongs to the threonine aldolase family.</text>
</comment>
<evidence type="ECO:0000256" key="2">
    <source>
        <dbReference type="ARBA" id="ARBA00006966"/>
    </source>
</evidence>
<organism evidence="5 6">
    <name type="scientific">Anaerococcus nagyae</name>
    <dbReference type="NCBI Taxonomy" id="1755241"/>
    <lineage>
        <taxon>Bacteria</taxon>
        <taxon>Bacillati</taxon>
        <taxon>Bacillota</taxon>
        <taxon>Tissierellia</taxon>
        <taxon>Tissierellales</taxon>
        <taxon>Peptoniphilaceae</taxon>
        <taxon>Anaerococcus</taxon>
    </lineage>
</organism>
<dbReference type="InterPro" id="IPR015422">
    <property type="entry name" value="PyrdxlP-dep_Trfase_small"/>
</dbReference>
<gene>
    <name evidence="5" type="ORF">DXA39_06155</name>
</gene>
<dbReference type="RefSeq" id="WP_117521844.1">
    <property type="nucleotide sequence ID" value="NZ_JBHWMK010000007.1"/>
</dbReference>
<dbReference type="SUPFAM" id="SSF53383">
    <property type="entry name" value="PLP-dependent transferases"/>
    <property type="match status" value="1"/>
</dbReference>
<sequence>MYFFVNDYNDIGRKDILQALLNAQDEYNLGYGFDSHSENARNLIKKALKNDNVDIHFIPGGTGANVLGLACGMNQQDSIISVSTGHIEGHEAGSIEATGLKIETINSDNGKLSLELLEEKYSHFNSEYVTVPKKVYISNTTELGEVYIRDEIEEIYDFCKSHDMYLFMDGARIAHALASEKCDYTLSDLSNLCDIFYLGGTKNGLLYGEALVIVNNELKRNFINLQKQKSSLMAKGFVSGIMFETVFSKENGYLEGATHAYKMAKKLAEGFTSNGYELAYPFESNQVFVKLSDEEVDSFQKIAKFELMGKRDNNNVGRFVSTYRTSNSDIEGFLEEI</sequence>
<accession>A0A3E2THK5</accession>